<keyword evidence="4" id="KW-1185">Reference proteome</keyword>
<dbReference type="Proteomes" id="UP000555003">
    <property type="component" value="Unassembled WGS sequence"/>
</dbReference>
<comment type="caution">
    <text evidence="3">The sequence shown here is derived from an EMBL/GenBank/DDBJ whole genome shotgun (WGS) entry which is preliminary data.</text>
</comment>
<reference evidence="3 4" key="1">
    <citation type="submission" date="2020-08" db="EMBL/GenBank/DDBJ databases">
        <title>Genomic Encyclopedia of Type Strains, Phase IV (KMG-IV): sequencing the most valuable type-strain genomes for metagenomic binning, comparative biology and taxonomic classification.</title>
        <authorList>
            <person name="Goeker M."/>
        </authorList>
    </citation>
    <scope>NUCLEOTIDE SEQUENCE [LARGE SCALE GENOMIC DNA]</scope>
    <source>
        <strain evidence="3 4">DSM 100397</strain>
    </source>
</reference>
<keyword evidence="2" id="KW-0812">Transmembrane</keyword>
<gene>
    <name evidence="3" type="ORF">GGR22_002382</name>
</gene>
<keyword evidence="2" id="KW-1133">Transmembrane helix</keyword>
<dbReference type="PROSITE" id="PS51257">
    <property type="entry name" value="PROKAR_LIPOPROTEIN"/>
    <property type="match status" value="1"/>
</dbReference>
<evidence type="ECO:0000313" key="3">
    <source>
        <dbReference type="EMBL" id="MBA9074215.1"/>
    </source>
</evidence>
<sequence length="72" mass="7920">MKKIDTYIFIVIFAACMAMIFSCRDNNTSRDAVNASDTERTATSEGTVSSGTRDTMNQQTNTLKQADSDSLE</sequence>
<feature type="transmembrane region" description="Helical" evidence="2">
    <location>
        <begin position="6"/>
        <end position="23"/>
    </location>
</feature>
<dbReference type="RefSeq" id="WP_182493802.1">
    <property type="nucleotide sequence ID" value="NZ_JACJIS010000002.1"/>
</dbReference>
<keyword evidence="2" id="KW-0472">Membrane</keyword>
<evidence type="ECO:0008006" key="5">
    <source>
        <dbReference type="Google" id="ProtNLM"/>
    </source>
</evidence>
<dbReference type="EMBL" id="JACJIS010000002">
    <property type="protein sequence ID" value="MBA9074215.1"/>
    <property type="molecule type" value="Genomic_DNA"/>
</dbReference>
<feature type="region of interest" description="Disordered" evidence="1">
    <location>
        <begin position="29"/>
        <end position="72"/>
    </location>
</feature>
<organism evidence="3 4">
    <name type="scientific">Flavobacterium gossypii</name>
    <dbReference type="NCBI Taxonomy" id="1646119"/>
    <lineage>
        <taxon>Bacteria</taxon>
        <taxon>Pseudomonadati</taxon>
        <taxon>Bacteroidota</taxon>
        <taxon>Flavobacteriia</taxon>
        <taxon>Flavobacteriales</taxon>
        <taxon>Flavobacteriaceae</taxon>
        <taxon>Flavobacterium</taxon>
    </lineage>
</organism>
<evidence type="ECO:0000256" key="2">
    <source>
        <dbReference type="SAM" id="Phobius"/>
    </source>
</evidence>
<evidence type="ECO:0000313" key="4">
    <source>
        <dbReference type="Proteomes" id="UP000555003"/>
    </source>
</evidence>
<accession>A0ABR6DRA3</accession>
<feature type="compositionally biased region" description="Polar residues" evidence="1">
    <location>
        <begin position="43"/>
        <end position="65"/>
    </location>
</feature>
<proteinExistence type="predicted"/>
<name>A0ABR6DRA3_9FLAO</name>
<protein>
    <recommendedName>
        <fullName evidence="5">Entericidin</fullName>
    </recommendedName>
</protein>
<evidence type="ECO:0000256" key="1">
    <source>
        <dbReference type="SAM" id="MobiDB-lite"/>
    </source>
</evidence>